<dbReference type="Gene3D" id="1.20.1280.290">
    <property type="match status" value="1"/>
</dbReference>
<sequence>MKLFGLAAALLTSTGFIPQIIRGFKTKKLDDVSTVMLLIIIVGTICWTIYGFYINDRIVIAANAFTCATVLLLFAMKYFYAGRG</sequence>
<dbReference type="InterPro" id="IPR006603">
    <property type="entry name" value="PQ-loop_rpt"/>
</dbReference>
<organism evidence="6 7">
    <name type="scientific">candidate division WOR-1 bacterium RIFOXYC2_FULL_46_14</name>
    <dbReference type="NCBI Taxonomy" id="1802587"/>
    <lineage>
        <taxon>Bacteria</taxon>
        <taxon>Bacillati</taxon>
        <taxon>Saganbacteria</taxon>
    </lineage>
</organism>
<evidence type="ECO:0000256" key="1">
    <source>
        <dbReference type="ARBA" id="ARBA00004141"/>
    </source>
</evidence>
<protein>
    <recommendedName>
        <fullName evidence="8">Glutathione synthetase</fullName>
    </recommendedName>
</protein>
<dbReference type="GO" id="GO:0016020">
    <property type="term" value="C:membrane"/>
    <property type="evidence" value="ECO:0007669"/>
    <property type="project" value="UniProtKB-SubCell"/>
</dbReference>
<name>A0A1F4U7M5_UNCSA</name>
<evidence type="ECO:0000313" key="6">
    <source>
        <dbReference type="EMBL" id="OGC40956.1"/>
    </source>
</evidence>
<accession>A0A1F4U7M5</accession>
<evidence type="ECO:0000256" key="3">
    <source>
        <dbReference type="ARBA" id="ARBA00022989"/>
    </source>
</evidence>
<dbReference type="AlphaFoldDB" id="A0A1F4U7M5"/>
<evidence type="ECO:0000256" key="2">
    <source>
        <dbReference type="ARBA" id="ARBA00022692"/>
    </source>
</evidence>
<keyword evidence="3 5" id="KW-1133">Transmembrane helix</keyword>
<evidence type="ECO:0000256" key="4">
    <source>
        <dbReference type="ARBA" id="ARBA00023136"/>
    </source>
</evidence>
<gene>
    <name evidence="6" type="ORF">A2438_01560</name>
</gene>
<evidence type="ECO:0008006" key="8">
    <source>
        <dbReference type="Google" id="ProtNLM"/>
    </source>
</evidence>
<dbReference type="Pfam" id="PF04193">
    <property type="entry name" value="PQ-loop"/>
    <property type="match status" value="1"/>
</dbReference>
<comment type="caution">
    <text evidence="6">The sequence shown here is derived from an EMBL/GenBank/DDBJ whole genome shotgun (WGS) entry which is preliminary data.</text>
</comment>
<comment type="subcellular location">
    <subcellularLocation>
        <location evidence="1">Membrane</location>
        <topology evidence="1">Multi-pass membrane protein</topology>
    </subcellularLocation>
</comment>
<feature type="transmembrane region" description="Helical" evidence="5">
    <location>
        <begin position="33"/>
        <end position="53"/>
    </location>
</feature>
<proteinExistence type="predicted"/>
<feature type="transmembrane region" description="Helical" evidence="5">
    <location>
        <begin position="60"/>
        <end position="80"/>
    </location>
</feature>
<reference evidence="6 7" key="1">
    <citation type="journal article" date="2016" name="Nat. Commun.">
        <title>Thousands of microbial genomes shed light on interconnected biogeochemical processes in an aquifer system.</title>
        <authorList>
            <person name="Anantharaman K."/>
            <person name="Brown C.T."/>
            <person name="Hug L.A."/>
            <person name="Sharon I."/>
            <person name="Castelle C.J."/>
            <person name="Probst A.J."/>
            <person name="Thomas B.C."/>
            <person name="Singh A."/>
            <person name="Wilkins M.J."/>
            <person name="Karaoz U."/>
            <person name="Brodie E.L."/>
            <person name="Williams K.H."/>
            <person name="Hubbard S.S."/>
            <person name="Banfield J.F."/>
        </authorList>
    </citation>
    <scope>NUCLEOTIDE SEQUENCE [LARGE SCALE GENOMIC DNA]</scope>
</reference>
<dbReference type="EMBL" id="MEUJ01000002">
    <property type="protein sequence ID" value="OGC40956.1"/>
    <property type="molecule type" value="Genomic_DNA"/>
</dbReference>
<keyword evidence="4 5" id="KW-0472">Membrane</keyword>
<keyword evidence="2 5" id="KW-0812">Transmembrane</keyword>
<dbReference type="Proteomes" id="UP000179242">
    <property type="component" value="Unassembled WGS sequence"/>
</dbReference>
<evidence type="ECO:0000256" key="5">
    <source>
        <dbReference type="SAM" id="Phobius"/>
    </source>
</evidence>
<evidence type="ECO:0000313" key="7">
    <source>
        <dbReference type="Proteomes" id="UP000179242"/>
    </source>
</evidence>